<dbReference type="PANTHER" id="PTHR46033:SF80">
    <property type="entry name" value="PROTEIN MAIN-LIKE 2-LIKE"/>
    <property type="match status" value="1"/>
</dbReference>
<dbReference type="Proteomes" id="UP000813463">
    <property type="component" value="Chromosome 4"/>
</dbReference>
<protein>
    <recommendedName>
        <fullName evidence="1">Aminotransferase-like plant mobile domain-containing protein</fullName>
    </recommendedName>
</protein>
<sequence>MIEERDQLMVSQNSNQTQTLRKAHFLKPTLDPINQTLPKPPSSLSLSSKPNINLLKRRVNFKGTTIPQKNWDTWVQNLQQTHENTWKKVGIFDAIRASTCCIVRDNELILGLAYNWCTETNTFVFQWGECSITLEDVMILGGFSVLGECVKTPSQNKEIVKFGEKMFNDFLENRSNLKGPVGHYDWMNYFMEIGGELEHMAFLVLWLSRYVFSTDHYCRISQCVFPIAICLARGTRIALAPAVLASIYRDLSLLKDKIVGFLNEWVATKLVLWAPFQFVQLWVWERFPTLGPLPISLLDGEPRLARWRDLKKQKNESCVIHFELLGESVDSWF</sequence>
<dbReference type="PANTHER" id="PTHR46033">
    <property type="entry name" value="PROTEIN MAIN-LIKE 2"/>
    <property type="match status" value="1"/>
</dbReference>
<gene>
    <name evidence="3" type="primary">LOC130471962</name>
</gene>
<dbReference type="RefSeq" id="XP_056698312.1">
    <property type="nucleotide sequence ID" value="XM_056842334.1"/>
</dbReference>
<reference evidence="2" key="1">
    <citation type="journal article" date="2021" name="Nat. Commun.">
        <title>Genomic analyses provide insights into spinach domestication and the genetic basis of agronomic traits.</title>
        <authorList>
            <person name="Cai X."/>
            <person name="Sun X."/>
            <person name="Xu C."/>
            <person name="Sun H."/>
            <person name="Wang X."/>
            <person name="Ge C."/>
            <person name="Zhang Z."/>
            <person name="Wang Q."/>
            <person name="Fei Z."/>
            <person name="Jiao C."/>
            <person name="Wang Q."/>
        </authorList>
    </citation>
    <scope>NUCLEOTIDE SEQUENCE [LARGE SCALE GENOMIC DNA]</scope>
    <source>
        <strain evidence="2">cv. Varoflay</strain>
    </source>
</reference>
<dbReference type="GeneID" id="130471962"/>
<dbReference type="InterPro" id="IPR019557">
    <property type="entry name" value="AminoTfrase-like_pln_mobile"/>
</dbReference>
<dbReference type="InterPro" id="IPR044824">
    <property type="entry name" value="MAIN-like"/>
</dbReference>
<reference evidence="3" key="2">
    <citation type="submission" date="2025-08" db="UniProtKB">
        <authorList>
            <consortium name="RefSeq"/>
        </authorList>
    </citation>
    <scope>IDENTIFICATION</scope>
    <source>
        <tissue evidence="3">Leaf</tissue>
    </source>
</reference>
<feature type="domain" description="Aminotransferase-like plant mobile" evidence="1">
    <location>
        <begin position="90"/>
        <end position="316"/>
    </location>
</feature>
<accession>A0ABM3RRQ9</accession>
<evidence type="ECO:0000313" key="2">
    <source>
        <dbReference type="Proteomes" id="UP000813463"/>
    </source>
</evidence>
<organism evidence="2 3">
    <name type="scientific">Spinacia oleracea</name>
    <name type="common">Spinach</name>
    <dbReference type="NCBI Taxonomy" id="3562"/>
    <lineage>
        <taxon>Eukaryota</taxon>
        <taxon>Viridiplantae</taxon>
        <taxon>Streptophyta</taxon>
        <taxon>Embryophyta</taxon>
        <taxon>Tracheophyta</taxon>
        <taxon>Spermatophyta</taxon>
        <taxon>Magnoliopsida</taxon>
        <taxon>eudicotyledons</taxon>
        <taxon>Gunneridae</taxon>
        <taxon>Pentapetalae</taxon>
        <taxon>Caryophyllales</taxon>
        <taxon>Chenopodiaceae</taxon>
        <taxon>Chenopodioideae</taxon>
        <taxon>Anserineae</taxon>
        <taxon>Spinacia</taxon>
    </lineage>
</organism>
<dbReference type="Pfam" id="PF10536">
    <property type="entry name" value="PMD"/>
    <property type="match status" value="1"/>
</dbReference>
<evidence type="ECO:0000313" key="3">
    <source>
        <dbReference type="RefSeq" id="XP_056698312.1"/>
    </source>
</evidence>
<evidence type="ECO:0000259" key="1">
    <source>
        <dbReference type="Pfam" id="PF10536"/>
    </source>
</evidence>
<keyword evidence="2" id="KW-1185">Reference proteome</keyword>
<proteinExistence type="predicted"/>
<name>A0ABM3RRQ9_SPIOL</name>